<dbReference type="AlphaFoldDB" id="A0A8H3J1H3"/>
<reference evidence="2" key="1">
    <citation type="submission" date="2021-03" db="EMBL/GenBank/DDBJ databases">
        <authorList>
            <person name="Tagirdzhanova G."/>
        </authorList>
    </citation>
    <scope>NUCLEOTIDE SEQUENCE</scope>
</reference>
<dbReference type="EMBL" id="CAJPDT010000113">
    <property type="protein sequence ID" value="CAF9938923.1"/>
    <property type="molecule type" value="Genomic_DNA"/>
</dbReference>
<comment type="caution">
    <text evidence="2">The sequence shown here is derived from an EMBL/GenBank/DDBJ whole genome shotgun (WGS) entry which is preliminary data.</text>
</comment>
<dbReference type="SUPFAM" id="SSF81383">
    <property type="entry name" value="F-box domain"/>
    <property type="match status" value="1"/>
</dbReference>
<dbReference type="Proteomes" id="UP000664534">
    <property type="component" value="Unassembled WGS sequence"/>
</dbReference>
<evidence type="ECO:0000256" key="1">
    <source>
        <dbReference type="SAM" id="MobiDB-lite"/>
    </source>
</evidence>
<evidence type="ECO:0000313" key="2">
    <source>
        <dbReference type="EMBL" id="CAF9938923.1"/>
    </source>
</evidence>
<organism evidence="2 3">
    <name type="scientific">Imshaugia aleurites</name>
    <dbReference type="NCBI Taxonomy" id="172621"/>
    <lineage>
        <taxon>Eukaryota</taxon>
        <taxon>Fungi</taxon>
        <taxon>Dikarya</taxon>
        <taxon>Ascomycota</taxon>
        <taxon>Pezizomycotina</taxon>
        <taxon>Lecanoromycetes</taxon>
        <taxon>OSLEUM clade</taxon>
        <taxon>Lecanoromycetidae</taxon>
        <taxon>Lecanorales</taxon>
        <taxon>Lecanorineae</taxon>
        <taxon>Parmeliaceae</taxon>
        <taxon>Imshaugia</taxon>
    </lineage>
</organism>
<keyword evidence="3" id="KW-1185">Reference proteome</keyword>
<protein>
    <recommendedName>
        <fullName evidence="4">F-box domain-containing protein</fullName>
    </recommendedName>
</protein>
<proteinExistence type="predicted"/>
<feature type="region of interest" description="Disordered" evidence="1">
    <location>
        <begin position="260"/>
        <end position="282"/>
    </location>
</feature>
<dbReference type="OrthoDB" id="6612291at2759"/>
<name>A0A8H3J1H3_9LECA</name>
<evidence type="ECO:0008006" key="4">
    <source>
        <dbReference type="Google" id="ProtNLM"/>
    </source>
</evidence>
<gene>
    <name evidence="2" type="ORF">IMSHALPRED_001140</name>
</gene>
<sequence length="393" mass="44778">MGYCEILCQLCGVTFAIARLRRGDEPEEAGWDYTGSGYIDADGFPCGEEFCGEGSGCTISDQEGDRAGEHLAGLNCVSENGYTGHRISVAEMKGCRAIQCLVKKDTDWVPEDDDQDFEIEGDYFLTGIGDGSPDEAPLEDIEPVRHGVSDILISNDSVDDEWGLPFHPTCFEIYKKVCEIRIGRIDTEGLWYWRDLGCDYQTFFMDFPREPAVRSSSDQWWRHQPGCEYLVANPIDVPGLSEMLEPPVYSADKKNTFGWNEGSDDSLTQDHRTPPSTSRTAQDPFSVLSAEITSMILDRLGSKDIANLRLATPVFRQLPTILFRRLFLEDMPWLFEAQDLDVAKVDWYDWYCRWKSCGEDLKGLRNRRRIWRDVEEIVRRIQDLRDLGQIGKL</sequence>
<accession>A0A8H3J1H3</accession>
<dbReference type="InterPro" id="IPR036047">
    <property type="entry name" value="F-box-like_dom_sf"/>
</dbReference>
<evidence type="ECO:0000313" key="3">
    <source>
        <dbReference type="Proteomes" id="UP000664534"/>
    </source>
</evidence>